<dbReference type="Gene3D" id="3.30.497.10">
    <property type="entry name" value="Antithrombin, subunit I, domain 2"/>
    <property type="match status" value="2"/>
</dbReference>
<comment type="similarity">
    <text evidence="1 2">Belongs to the serpin family.</text>
</comment>
<dbReference type="InterPro" id="IPR023796">
    <property type="entry name" value="Serpin_dom"/>
</dbReference>
<gene>
    <name evidence="4" type="ORF">Tci_051416</name>
</gene>
<organism evidence="4">
    <name type="scientific">Tanacetum cinerariifolium</name>
    <name type="common">Dalmatian daisy</name>
    <name type="synonym">Chrysanthemum cinerariifolium</name>
    <dbReference type="NCBI Taxonomy" id="118510"/>
    <lineage>
        <taxon>Eukaryota</taxon>
        <taxon>Viridiplantae</taxon>
        <taxon>Streptophyta</taxon>
        <taxon>Embryophyta</taxon>
        <taxon>Tracheophyta</taxon>
        <taxon>Spermatophyta</taxon>
        <taxon>Magnoliopsida</taxon>
        <taxon>eudicotyledons</taxon>
        <taxon>Gunneridae</taxon>
        <taxon>Pentapetalae</taxon>
        <taxon>asterids</taxon>
        <taxon>campanulids</taxon>
        <taxon>Asterales</taxon>
        <taxon>Asteraceae</taxon>
        <taxon>Asteroideae</taxon>
        <taxon>Anthemideae</taxon>
        <taxon>Anthemidinae</taxon>
        <taxon>Tanacetum</taxon>
    </lineage>
</organism>
<feature type="domain" description="Serpin" evidence="3">
    <location>
        <begin position="1"/>
        <end position="270"/>
    </location>
</feature>
<comment type="caution">
    <text evidence="4">The sequence shown here is derived from an EMBL/GenBank/DDBJ whole genome shotgun (WGS) entry which is preliminary data.</text>
</comment>
<evidence type="ECO:0000256" key="2">
    <source>
        <dbReference type="RuleBase" id="RU000411"/>
    </source>
</evidence>
<dbReference type="InterPro" id="IPR000215">
    <property type="entry name" value="Serpin_fam"/>
</dbReference>
<reference evidence="4" key="1">
    <citation type="journal article" date="2019" name="Sci. Rep.">
        <title>Draft genome of Tanacetum cinerariifolium, the natural source of mosquito coil.</title>
        <authorList>
            <person name="Yamashiro T."/>
            <person name="Shiraishi A."/>
            <person name="Satake H."/>
            <person name="Nakayama K."/>
        </authorList>
    </citation>
    <scope>NUCLEOTIDE SEQUENCE</scope>
</reference>
<feature type="non-terminal residue" evidence="4">
    <location>
        <position position="375"/>
    </location>
</feature>
<dbReference type="Gene3D" id="2.30.39.10">
    <property type="entry name" value="Alpha-1-antitrypsin, domain 1"/>
    <property type="match status" value="1"/>
</dbReference>
<dbReference type="InterPro" id="IPR036186">
    <property type="entry name" value="Serpin_sf"/>
</dbReference>
<name>A0A6L2MZR9_TANCI</name>
<dbReference type="AlphaFoldDB" id="A0A6L2MZR9"/>
<dbReference type="InterPro" id="IPR042178">
    <property type="entry name" value="Serpin_sf_1"/>
</dbReference>
<dbReference type="PANTHER" id="PTHR11461">
    <property type="entry name" value="SERINE PROTEASE INHIBITOR, SERPIN"/>
    <property type="match status" value="1"/>
</dbReference>
<evidence type="ECO:0000259" key="3">
    <source>
        <dbReference type="SMART" id="SM00093"/>
    </source>
</evidence>
<evidence type="ECO:0000313" key="4">
    <source>
        <dbReference type="EMBL" id="GEU79438.1"/>
    </source>
</evidence>
<evidence type="ECO:0000256" key="1">
    <source>
        <dbReference type="ARBA" id="ARBA00009500"/>
    </source>
</evidence>
<dbReference type="PANTHER" id="PTHR11461:SF211">
    <property type="entry name" value="GH10112P-RELATED"/>
    <property type="match status" value="1"/>
</dbReference>
<protein>
    <submittedName>
        <fullName evidence="4">Serpin-ZX-like</fullName>
    </submittedName>
</protein>
<accession>A0A6L2MZR9</accession>
<dbReference type="GO" id="GO:0005615">
    <property type="term" value="C:extracellular space"/>
    <property type="evidence" value="ECO:0007669"/>
    <property type="project" value="InterPro"/>
</dbReference>
<dbReference type="SUPFAM" id="SSF56574">
    <property type="entry name" value="Serpins"/>
    <property type="match status" value="1"/>
</dbReference>
<dbReference type="InterPro" id="IPR042185">
    <property type="entry name" value="Serpin_sf_2"/>
</dbReference>
<dbReference type="GO" id="GO:0004867">
    <property type="term" value="F:serine-type endopeptidase inhibitor activity"/>
    <property type="evidence" value="ECO:0007669"/>
    <property type="project" value="InterPro"/>
</dbReference>
<dbReference type="SMART" id="SM00093">
    <property type="entry name" value="SERPIN"/>
    <property type="match status" value="1"/>
</dbReference>
<sequence length="375" mass="42219">MTDGSPSGGLRLSSANGSAEIVDEVNLWAKNQTSGIIKNILTTDAVDSSTKLIFANAVYFKGVWKEKFNPLNTKYLDFNLLDGSKVKVPFMTSNEEQLVREYDGFKVLGLPYSQGEDRRRFTMYLYLPNEKYGMQYLIEKMGSESNFLDNYMPHYKREVAQLLIPRFKIPFKFVASDMLKKLGLVLPFTGGEGLTEMVDPSVREKLYVSGIYHKSFVEVNEEGTEAAAVTVNVMIPQCLMRVVRVEFIADHPFLFVIKEDTNAPVGISDPDLLSFADAPSRHPIDVAQSSLAAFEIRAGGKADEEDERVEQRCAEIDARLDALFDEELYPHTLTAIAGRRWVIGRGLRLAVMKYGESLELRQAFADAVSLRLRLR</sequence>
<dbReference type="Pfam" id="PF00079">
    <property type="entry name" value="Serpin"/>
    <property type="match status" value="1"/>
</dbReference>
<dbReference type="EMBL" id="BKCJ010007871">
    <property type="protein sequence ID" value="GEU79438.1"/>
    <property type="molecule type" value="Genomic_DNA"/>
</dbReference>
<proteinExistence type="inferred from homology"/>